<proteinExistence type="predicted"/>
<evidence type="ECO:0000313" key="3">
    <source>
        <dbReference type="EMBL" id="MBR7800120.1"/>
    </source>
</evidence>
<feature type="transmembrane region" description="Helical" evidence="1">
    <location>
        <begin position="55"/>
        <end position="79"/>
    </location>
</feature>
<feature type="domain" description="YcxB-like C-terminal" evidence="2">
    <location>
        <begin position="100"/>
        <end position="158"/>
    </location>
</feature>
<dbReference type="EMBL" id="JAGSPJ010000003">
    <property type="protein sequence ID" value="MBR7800120.1"/>
    <property type="molecule type" value="Genomic_DNA"/>
</dbReference>
<dbReference type="Proteomes" id="UP000678545">
    <property type="component" value="Unassembled WGS sequence"/>
</dbReference>
<keyword evidence="1" id="KW-0812">Transmembrane</keyword>
<reference evidence="3" key="1">
    <citation type="submission" date="2021-04" db="EMBL/GenBank/DDBJ databases">
        <title>novel species isolated from subtropical streams in China.</title>
        <authorList>
            <person name="Lu H."/>
        </authorList>
    </citation>
    <scope>NUCLEOTIDE SEQUENCE</scope>
    <source>
        <strain evidence="3">FT137W</strain>
    </source>
</reference>
<feature type="transmembrane region" description="Helical" evidence="1">
    <location>
        <begin position="30"/>
        <end position="49"/>
    </location>
</feature>
<dbReference type="AlphaFoldDB" id="A0A941E0I3"/>
<protein>
    <submittedName>
        <fullName evidence="3">YcxB family protein</fullName>
    </submittedName>
</protein>
<name>A0A941E0I3_9BURK</name>
<comment type="caution">
    <text evidence="3">The sequence shown here is derived from an EMBL/GenBank/DDBJ whole genome shotgun (WGS) entry which is preliminary data.</text>
</comment>
<accession>A0A941E0I3</accession>
<sequence length="181" mass="20119">MLAIHTTLTKNDITRAVFVRLTRPRVLFKVWLGWTLFVVVLLAVVRGMPATLIDLFVLSVSAVGGAFFSVLISVIFTLVRIRSAIQLGDGILGDHYYAVTEQGLMERTSVNETLINWSGVKRVERDKQSVLIELVSGAFHLIPKNAFTSIAEENAFVSAIQYYLQGDLQHRVQDNAAGRSK</sequence>
<keyword evidence="1" id="KW-0472">Membrane</keyword>
<keyword evidence="1" id="KW-1133">Transmembrane helix</keyword>
<evidence type="ECO:0000256" key="1">
    <source>
        <dbReference type="SAM" id="Phobius"/>
    </source>
</evidence>
<evidence type="ECO:0000313" key="4">
    <source>
        <dbReference type="Proteomes" id="UP000678545"/>
    </source>
</evidence>
<organism evidence="3 4">
    <name type="scientific">Undibacterium fentianense</name>
    <dbReference type="NCBI Taxonomy" id="2828728"/>
    <lineage>
        <taxon>Bacteria</taxon>
        <taxon>Pseudomonadati</taxon>
        <taxon>Pseudomonadota</taxon>
        <taxon>Betaproteobacteria</taxon>
        <taxon>Burkholderiales</taxon>
        <taxon>Oxalobacteraceae</taxon>
        <taxon>Undibacterium</taxon>
    </lineage>
</organism>
<keyword evidence="4" id="KW-1185">Reference proteome</keyword>
<dbReference type="InterPro" id="IPR025588">
    <property type="entry name" value="YcxB-like_C"/>
</dbReference>
<dbReference type="Pfam" id="PF14317">
    <property type="entry name" value="YcxB"/>
    <property type="match status" value="1"/>
</dbReference>
<evidence type="ECO:0000259" key="2">
    <source>
        <dbReference type="Pfam" id="PF14317"/>
    </source>
</evidence>
<dbReference type="RefSeq" id="WP_212675251.1">
    <property type="nucleotide sequence ID" value="NZ_JAGSPJ010000003.1"/>
</dbReference>
<gene>
    <name evidence="3" type="ORF">KDM90_08925</name>
</gene>